<evidence type="ECO:0000256" key="4">
    <source>
        <dbReference type="ARBA" id="ARBA00012350"/>
    </source>
</evidence>
<dbReference type="AlphaFoldDB" id="U4KVF0"/>
<dbReference type="GO" id="GO:0012505">
    <property type="term" value="C:endomembrane system"/>
    <property type="evidence" value="ECO:0007669"/>
    <property type="project" value="UniProtKB-SubCell"/>
</dbReference>
<keyword evidence="6 10" id="KW-0378">Hydrolase</keyword>
<evidence type="ECO:0000313" key="12">
    <source>
        <dbReference type="EMBL" id="CCX05518.1"/>
    </source>
</evidence>
<sequence>MIAEKLMTLYPGDKPGGTPGLFGEPYYWWEAGAAFGALVDYQHLTRSTQYQDVTTTAILHQVGPDINFQPPNQTHCLGNDDQVFWAFASLTAAETNFPDPPPSSPQWLSLAQAVFNIQSTRWDPEHCGGGLRWQVYNFNRGWDYKNSVSNGGFFLLGARLAKYTGNGTYAEWAEKTWDWSRDAGLIDAEGGVRDGMDVNVCKIDMDGGDGRVMWSYNAGIYLAGAAVMWDVSEGPAKEKWKSAIDFLLPRTLSNFFDKNGIMFEPACEPYNKCNVDQRSFKGYLSRFLSITARVAPFTASQIMPLLKSSAVAAVKSCAAGPDGNTCGLKWYSGGWDGNQGVGEQLSALETVQSCLTPVGDGKMQIPAWVTEHAGGTSRGDPNAGMEVKEIEQNLVRIDTKDEAGAWILTVITIVSIMAMAVWVSFAPFNRPGKAA</sequence>
<organism evidence="12 13">
    <name type="scientific">Pyronema omphalodes (strain CBS 100304)</name>
    <name type="common">Pyronema confluens</name>
    <dbReference type="NCBI Taxonomy" id="1076935"/>
    <lineage>
        <taxon>Eukaryota</taxon>
        <taxon>Fungi</taxon>
        <taxon>Dikarya</taxon>
        <taxon>Ascomycota</taxon>
        <taxon>Pezizomycotina</taxon>
        <taxon>Pezizomycetes</taxon>
        <taxon>Pezizales</taxon>
        <taxon>Pyronemataceae</taxon>
        <taxon>Pyronema</taxon>
    </lineage>
</organism>
<evidence type="ECO:0000256" key="5">
    <source>
        <dbReference type="ARBA" id="ARBA00022729"/>
    </source>
</evidence>
<comment type="subcellular location">
    <subcellularLocation>
        <location evidence="2">Endomembrane system</location>
    </subcellularLocation>
</comment>
<evidence type="ECO:0000256" key="11">
    <source>
        <dbReference type="SAM" id="Phobius"/>
    </source>
</evidence>
<evidence type="ECO:0000256" key="10">
    <source>
        <dbReference type="PIRNR" id="PIRNR016302"/>
    </source>
</evidence>
<dbReference type="EC" id="3.2.1.101" evidence="4 10"/>
<dbReference type="Proteomes" id="UP000018144">
    <property type="component" value="Unassembled WGS sequence"/>
</dbReference>
<keyword evidence="9 10" id="KW-0326">Glycosidase</keyword>
<evidence type="ECO:0000256" key="1">
    <source>
        <dbReference type="ARBA" id="ARBA00001452"/>
    </source>
</evidence>
<dbReference type="InterPro" id="IPR014480">
    <property type="entry name" value="Mannan-1_6-alpha_mannosidase"/>
</dbReference>
<dbReference type="GO" id="GO:0009272">
    <property type="term" value="P:fungal-type cell wall biogenesis"/>
    <property type="evidence" value="ECO:0007669"/>
    <property type="project" value="TreeGrafter"/>
</dbReference>
<dbReference type="Gene3D" id="1.50.10.20">
    <property type="match status" value="1"/>
</dbReference>
<protein>
    <recommendedName>
        <fullName evidence="4 10">Mannan endo-1,6-alpha-mannosidase</fullName>
        <ecNumber evidence="4 10">3.2.1.101</ecNumber>
    </recommendedName>
</protein>
<dbReference type="PIRSF" id="PIRSF016302">
    <property type="entry name" value="Man_a_manosd"/>
    <property type="match status" value="1"/>
</dbReference>
<evidence type="ECO:0000256" key="9">
    <source>
        <dbReference type="ARBA" id="ARBA00023295"/>
    </source>
</evidence>
<reference evidence="12 13" key="1">
    <citation type="journal article" date="2013" name="PLoS Genet.">
        <title>The genome and development-dependent transcriptomes of Pyronema confluens: a window into fungal evolution.</title>
        <authorList>
            <person name="Traeger S."/>
            <person name="Altegoer F."/>
            <person name="Freitag M."/>
            <person name="Gabaldon T."/>
            <person name="Kempken F."/>
            <person name="Kumar A."/>
            <person name="Marcet-Houben M."/>
            <person name="Poggeler S."/>
            <person name="Stajich J.E."/>
            <person name="Nowrousian M."/>
        </authorList>
    </citation>
    <scope>NUCLEOTIDE SEQUENCE [LARGE SCALE GENOMIC DNA]</scope>
    <source>
        <strain evidence="13">CBS 100304</strain>
        <tissue evidence="12">Vegetative mycelium</tissue>
    </source>
</reference>
<keyword evidence="8" id="KW-0325">Glycoprotein</keyword>
<feature type="transmembrane region" description="Helical" evidence="11">
    <location>
        <begin position="403"/>
        <end position="425"/>
    </location>
</feature>
<dbReference type="STRING" id="1076935.U4KVF0"/>
<keyword evidence="11" id="KW-1133">Transmembrane helix</keyword>
<evidence type="ECO:0000256" key="3">
    <source>
        <dbReference type="ARBA" id="ARBA00009699"/>
    </source>
</evidence>
<dbReference type="PANTHER" id="PTHR12145">
    <property type="entry name" value="MANNAN ENDO-1,6-ALPHA-MANNOSIDASE DCW1"/>
    <property type="match status" value="1"/>
</dbReference>
<name>U4KVF0_PYROM</name>
<dbReference type="eggNOG" id="ENOG502QSWP">
    <property type="taxonomic scope" value="Eukaryota"/>
</dbReference>
<evidence type="ECO:0000313" key="13">
    <source>
        <dbReference type="Proteomes" id="UP000018144"/>
    </source>
</evidence>
<dbReference type="GO" id="GO:0016052">
    <property type="term" value="P:carbohydrate catabolic process"/>
    <property type="evidence" value="ECO:0007669"/>
    <property type="project" value="InterPro"/>
</dbReference>
<keyword evidence="11" id="KW-0812">Transmembrane</keyword>
<accession>U4KVF0</accession>
<dbReference type="OrthoDB" id="4187847at2759"/>
<dbReference type="PANTHER" id="PTHR12145:SF36">
    <property type="entry name" value="MANNAN ENDO-1,6-ALPHA-MANNOSIDASE DCW1"/>
    <property type="match status" value="1"/>
</dbReference>
<dbReference type="Pfam" id="PF03663">
    <property type="entry name" value="Glyco_hydro_76"/>
    <property type="match status" value="1"/>
</dbReference>
<gene>
    <name evidence="12" type="ORF">PCON_05105</name>
</gene>
<keyword evidence="7 11" id="KW-0472">Membrane</keyword>
<evidence type="ECO:0000256" key="7">
    <source>
        <dbReference type="ARBA" id="ARBA00023136"/>
    </source>
</evidence>
<dbReference type="InterPro" id="IPR008928">
    <property type="entry name" value="6-hairpin_glycosidase_sf"/>
</dbReference>
<dbReference type="OMA" id="WAPHTYD"/>
<evidence type="ECO:0000256" key="2">
    <source>
        <dbReference type="ARBA" id="ARBA00004308"/>
    </source>
</evidence>
<evidence type="ECO:0000256" key="8">
    <source>
        <dbReference type="ARBA" id="ARBA00023180"/>
    </source>
</evidence>
<comment type="similarity">
    <text evidence="3 10">Belongs to the glycosyl hydrolase 76 family.</text>
</comment>
<evidence type="ECO:0000256" key="6">
    <source>
        <dbReference type="ARBA" id="ARBA00022801"/>
    </source>
</evidence>
<dbReference type="FunFam" id="1.50.10.20:FF:000006">
    <property type="entry name" value="Mannan endo-1,6-alpha-mannosidase"/>
    <property type="match status" value="1"/>
</dbReference>
<dbReference type="GO" id="GO:0008496">
    <property type="term" value="F:mannan endo-1,6-alpha-mannosidase activity"/>
    <property type="evidence" value="ECO:0007669"/>
    <property type="project" value="UniProtKB-UniRule"/>
</dbReference>
<keyword evidence="13" id="KW-1185">Reference proteome</keyword>
<keyword evidence="5" id="KW-0732">Signal</keyword>
<dbReference type="EMBL" id="HF935256">
    <property type="protein sequence ID" value="CCX05518.1"/>
    <property type="molecule type" value="Genomic_DNA"/>
</dbReference>
<dbReference type="SUPFAM" id="SSF48208">
    <property type="entry name" value="Six-hairpin glycosidases"/>
    <property type="match status" value="1"/>
</dbReference>
<comment type="catalytic activity">
    <reaction evidence="1 10">
        <text>Random hydrolysis of (1-&gt;6)-alpha-D-mannosidic linkages in unbranched (1-&gt;6)-mannans.</text>
        <dbReference type="EC" id="3.2.1.101"/>
    </reaction>
</comment>
<dbReference type="InterPro" id="IPR005198">
    <property type="entry name" value="Glyco_hydro_76"/>
</dbReference>
<proteinExistence type="inferred from homology"/>